<sequence length="75" mass="8408">MNDALRVNYWRVPLSLCYHHFCRGGGLDGDAKIAQWKKQVEGFMPIISGARMEEDYLNFAFLQKISTPASGKASA</sequence>
<accession>A0A1G2CXV8</accession>
<dbReference type="AlphaFoldDB" id="A0A1G2CXV8"/>
<evidence type="ECO:0000313" key="1">
    <source>
        <dbReference type="EMBL" id="OGZ06097.1"/>
    </source>
</evidence>
<protein>
    <submittedName>
        <fullName evidence="1">Uncharacterized protein</fullName>
    </submittedName>
</protein>
<gene>
    <name evidence="1" type="ORF">A2845_01630</name>
</gene>
<dbReference type="Proteomes" id="UP000177122">
    <property type="component" value="Unassembled WGS sequence"/>
</dbReference>
<proteinExistence type="predicted"/>
<evidence type="ECO:0000313" key="2">
    <source>
        <dbReference type="Proteomes" id="UP000177122"/>
    </source>
</evidence>
<reference evidence="1 2" key="1">
    <citation type="journal article" date="2016" name="Nat. Commun.">
        <title>Thousands of microbial genomes shed light on interconnected biogeochemical processes in an aquifer system.</title>
        <authorList>
            <person name="Anantharaman K."/>
            <person name="Brown C.T."/>
            <person name="Hug L.A."/>
            <person name="Sharon I."/>
            <person name="Castelle C.J."/>
            <person name="Probst A.J."/>
            <person name="Thomas B.C."/>
            <person name="Singh A."/>
            <person name="Wilkins M.J."/>
            <person name="Karaoz U."/>
            <person name="Brodie E.L."/>
            <person name="Williams K.H."/>
            <person name="Hubbard S.S."/>
            <person name="Banfield J.F."/>
        </authorList>
    </citation>
    <scope>NUCLEOTIDE SEQUENCE [LARGE SCALE GENOMIC DNA]</scope>
</reference>
<dbReference type="EMBL" id="MHLI01000005">
    <property type="protein sequence ID" value="OGZ06097.1"/>
    <property type="molecule type" value="Genomic_DNA"/>
</dbReference>
<comment type="caution">
    <text evidence="1">The sequence shown here is derived from an EMBL/GenBank/DDBJ whole genome shotgun (WGS) entry which is preliminary data.</text>
</comment>
<organism evidence="1 2">
    <name type="scientific">Candidatus Lloydbacteria bacterium RIFCSPHIGHO2_01_FULL_49_22</name>
    <dbReference type="NCBI Taxonomy" id="1798658"/>
    <lineage>
        <taxon>Bacteria</taxon>
        <taxon>Candidatus Lloydiibacteriota</taxon>
    </lineage>
</organism>
<name>A0A1G2CXV8_9BACT</name>